<keyword evidence="2" id="KW-1133">Transmembrane helix</keyword>
<reference evidence="3" key="1">
    <citation type="journal article" date="2014" name="Int. J. Syst. Evol. Microbiol.">
        <title>Complete genome sequence of Corynebacterium casei LMG S-19264T (=DSM 44701T), isolated from a smear-ripened cheese.</title>
        <authorList>
            <consortium name="US DOE Joint Genome Institute (JGI-PGF)"/>
            <person name="Walter F."/>
            <person name="Albersmeier A."/>
            <person name="Kalinowski J."/>
            <person name="Ruckert C."/>
        </authorList>
    </citation>
    <scope>NUCLEOTIDE SEQUENCE</scope>
    <source>
        <strain evidence="3">KCTC 12988</strain>
    </source>
</reference>
<dbReference type="GO" id="GO:0005886">
    <property type="term" value="C:plasma membrane"/>
    <property type="evidence" value="ECO:0007669"/>
    <property type="project" value="UniProtKB-SubCell"/>
</dbReference>
<dbReference type="PANTHER" id="PTHR33269">
    <property type="entry name" value="NADH-UBIQUINONE OXIDOREDUCTASE CHAIN 6"/>
    <property type="match status" value="1"/>
</dbReference>
<evidence type="ECO:0000313" key="4">
    <source>
        <dbReference type="Proteomes" id="UP000644507"/>
    </source>
</evidence>
<evidence type="ECO:0000256" key="1">
    <source>
        <dbReference type="ARBA" id="ARBA00005698"/>
    </source>
</evidence>
<comment type="caution">
    <text evidence="3">The sequence shown here is derived from an EMBL/GenBank/DDBJ whole genome shotgun (WGS) entry which is preliminary data.</text>
</comment>
<dbReference type="PANTHER" id="PTHR33269:SF17">
    <property type="entry name" value="NADH-UBIQUINONE OXIDOREDUCTASE CHAIN 6"/>
    <property type="match status" value="1"/>
</dbReference>
<comment type="function">
    <text evidence="2">NDH-1 shuttles electrons from NADH, via FMN and iron-sulfur (Fe-S) centers, to quinones in the respiratory chain. Couples the redox reaction to proton translocation (for every two electrons transferred, four hydrogen ions are translocated across the cytoplasmic membrane), and thus conserves the redox energy in a proton gradient.</text>
</comment>
<dbReference type="GO" id="GO:0048038">
    <property type="term" value="F:quinone binding"/>
    <property type="evidence" value="ECO:0007669"/>
    <property type="project" value="UniProtKB-UniRule"/>
</dbReference>
<keyword evidence="4" id="KW-1185">Reference proteome</keyword>
<keyword evidence="2" id="KW-0874">Quinone</keyword>
<proteinExistence type="inferred from homology"/>
<feature type="transmembrane region" description="Helical" evidence="2">
    <location>
        <begin position="198"/>
        <end position="217"/>
    </location>
</feature>
<comment type="subcellular location">
    <subcellularLocation>
        <location evidence="2">Cell membrane</location>
        <topology evidence="2">Multi-pass membrane protein</topology>
    </subcellularLocation>
</comment>
<feature type="transmembrane region" description="Helical" evidence="2">
    <location>
        <begin position="57"/>
        <end position="77"/>
    </location>
</feature>
<feature type="transmembrane region" description="Helical" evidence="2">
    <location>
        <begin position="30"/>
        <end position="51"/>
    </location>
</feature>
<dbReference type="InterPro" id="IPR001457">
    <property type="entry name" value="NADH_UbQ/plastoQ_OxRdtase_su6"/>
</dbReference>
<dbReference type="InterPro" id="IPR042106">
    <property type="entry name" value="Nuo/plastoQ_OxRdtase_6_NuoJ"/>
</dbReference>
<keyword evidence="2" id="KW-0520">NAD</keyword>
<evidence type="ECO:0000313" key="3">
    <source>
        <dbReference type="EMBL" id="GHC62987.1"/>
    </source>
</evidence>
<dbReference type="Pfam" id="PF00499">
    <property type="entry name" value="Oxidored_q3"/>
    <property type="match status" value="1"/>
</dbReference>
<keyword evidence="2" id="KW-1003">Cell membrane</keyword>
<dbReference type="Gene3D" id="1.20.120.1200">
    <property type="entry name" value="NADH-ubiquinone/plastoquinone oxidoreductase chain 6, subunit NuoJ"/>
    <property type="match status" value="1"/>
</dbReference>
<protein>
    <recommendedName>
        <fullName evidence="2">NADH-quinone oxidoreductase subunit J</fullName>
        <ecNumber evidence="2">7.1.1.-</ecNumber>
    </recommendedName>
</protein>
<comment type="similarity">
    <text evidence="1 2">Belongs to the complex I subunit 6 family.</text>
</comment>
<dbReference type="GO" id="GO:0008137">
    <property type="term" value="F:NADH dehydrogenase (ubiquinone) activity"/>
    <property type="evidence" value="ECO:0007669"/>
    <property type="project" value="UniProtKB-UniRule"/>
</dbReference>
<dbReference type="Proteomes" id="UP000644507">
    <property type="component" value="Unassembled WGS sequence"/>
</dbReference>
<dbReference type="EMBL" id="BMXI01000016">
    <property type="protein sequence ID" value="GHC62987.1"/>
    <property type="molecule type" value="Genomic_DNA"/>
</dbReference>
<dbReference type="RefSeq" id="WP_189572410.1">
    <property type="nucleotide sequence ID" value="NZ_BMXI01000016.1"/>
</dbReference>
<evidence type="ECO:0000256" key="2">
    <source>
        <dbReference type="RuleBase" id="RU004429"/>
    </source>
</evidence>
<comment type="catalytic activity">
    <reaction evidence="2">
        <text>a quinone + NADH + 5 H(+)(in) = a quinol + NAD(+) + 4 H(+)(out)</text>
        <dbReference type="Rhea" id="RHEA:57888"/>
        <dbReference type="ChEBI" id="CHEBI:15378"/>
        <dbReference type="ChEBI" id="CHEBI:24646"/>
        <dbReference type="ChEBI" id="CHEBI:57540"/>
        <dbReference type="ChEBI" id="CHEBI:57945"/>
        <dbReference type="ChEBI" id="CHEBI:132124"/>
    </reaction>
</comment>
<name>A0A918TTK9_9BACT</name>
<reference evidence="3" key="2">
    <citation type="submission" date="2020-09" db="EMBL/GenBank/DDBJ databases">
        <authorList>
            <person name="Sun Q."/>
            <person name="Kim S."/>
        </authorList>
    </citation>
    <scope>NUCLEOTIDE SEQUENCE</scope>
    <source>
        <strain evidence="3">KCTC 12988</strain>
    </source>
</reference>
<accession>A0A918TTK9</accession>
<dbReference type="EC" id="7.1.1.-" evidence="2"/>
<gene>
    <name evidence="3" type="ORF">GCM10007100_32950</name>
</gene>
<keyword evidence="2" id="KW-0472">Membrane</keyword>
<sequence length="227" mass="24346">MPQVLFYLFSVLAVLSACLMVIVKNPVSSALWMVGAFVGMAALFVGLNAYFVGIIQILVYAGAIMVLFVFIIMLLDLKAEEKRVWKPANIAAGAVVPTILLLQILGVLLKSDFEPFQELDLKTAATAHQQASLDLYQEKAKKAGEEFDPADVPVGKIQANLEDNQLPDVHLVGRTVFAGRADKAASQSFGFDDTSNNLPLQVMGVLLVVATIGVVVLSKKGSPAKSN</sequence>
<organism evidence="3 4">
    <name type="scientific">Roseibacillus persicicus</name>
    <dbReference type="NCBI Taxonomy" id="454148"/>
    <lineage>
        <taxon>Bacteria</taxon>
        <taxon>Pseudomonadati</taxon>
        <taxon>Verrucomicrobiota</taxon>
        <taxon>Verrucomicrobiia</taxon>
        <taxon>Verrucomicrobiales</taxon>
        <taxon>Verrucomicrobiaceae</taxon>
        <taxon>Roseibacillus</taxon>
    </lineage>
</organism>
<dbReference type="AlphaFoldDB" id="A0A918TTK9"/>
<feature type="transmembrane region" description="Helical" evidence="2">
    <location>
        <begin position="89"/>
        <end position="109"/>
    </location>
</feature>
<feature type="transmembrane region" description="Helical" evidence="2">
    <location>
        <begin position="6"/>
        <end position="23"/>
    </location>
</feature>
<keyword evidence="2" id="KW-0812">Transmembrane</keyword>